<accession>A0A839QSZ5</accession>
<sequence length="114" mass="12966">MSRSNRPRRSAAPATRGGRANKWTKPPGEELPLERTRFGVPQLQDAPDGQWHVRRISPVNAAKAYKCPGCGHQIPSGVEHIVAWRSDHWSGEVASANARRHWHSNCWKSRSYRY</sequence>
<evidence type="ECO:0008006" key="4">
    <source>
        <dbReference type="Google" id="ProtNLM"/>
    </source>
</evidence>
<protein>
    <recommendedName>
        <fullName evidence="4">ATP/GTP-binding protein</fullName>
    </recommendedName>
</protein>
<evidence type="ECO:0000313" key="2">
    <source>
        <dbReference type="EMBL" id="MBB2996392.1"/>
    </source>
</evidence>
<evidence type="ECO:0000256" key="1">
    <source>
        <dbReference type="SAM" id="MobiDB-lite"/>
    </source>
</evidence>
<keyword evidence="3" id="KW-1185">Reference proteome</keyword>
<dbReference type="EMBL" id="JACHVS010000001">
    <property type="protein sequence ID" value="MBB2996392.1"/>
    <property type="molecule type" value="Genomic_DNA"/>
</dbReference>
<organism evidence="2 3">
    <name type="scientific">Paeniglutamicibacter cryotolerans</name>
    <dbReference type="NCBI Taxonomy" id="670079"/>
    <lineage>
        <taxon>Bacteria</taxon>
        <taxon>Bacillati</taxon>
        <taxon>Actinomycetota</taxon>
        <taxon>Actinomycetes</taxon>
        <taxon>Micrococcales</taxon>
        <taxon>Micrococcaceae</taxon>
        <taxon>Paeniglutamicibacter</taxon>
    </lineage>
</organism>
<feature type="region of interest" description="Disordered" evidence="1">
    <location>
        <begin position="1"/>
        <end position="34"/>
    </location>
</feature>
<dbReference type="RefSeq" id="WP_183511667.1">
    <property type="nucleotide sequence ID" value="NZ_BAABGK010000012.1"/>
</dbReference>
<feature type="compositionally biased region" description="Low complexity" evidence="1">
    <location>
        <begin position="10"/>
        <end position="20"/>
    </location>
</feature>
<evidence type="ECO:0000313" key="3">
    <source>
        <dbReference type="Proteomes" id="UP000523000"/>
    </source>
</evidence>
<gene>
    <name evidence="2" type="ORF">E9229_002583</name>
</gene>
<dbReference type="AlphaFoldDB" id="A0A839QSZ5"/>
<reference evidence="2 3" key="1">
    <citation type="submission" date="2020-08" db="EMBL/GenBank/DDBJ databases">
        <title>Sequencing the genomes of 1000 actinobacteria strains.</title>
        <authorList>
            <person name="Klenk H.-P."/>
        </authorList>
    </citation>
    <scope>NUCLEOTIDE SEQUENCE [LARGE SCALE GENOMIC DNA]</scope>
    <source>
        <strain evidence="2 3">DSM 22826</strain>
    </source>
</reference>
<comment type="caution">
    <text evidence="2">The sequence shown here is derived from an EMBL/GenBank/DDBJ whole genome shotgun (WGS) entry which is preliminary data.</text>
</comment>
<name>A0A839QSZ5_9MICC</name>
<dbReference type="Proteomes" id="UP000523000">
    <property type="component" value="Unassembled WGS sequence"/>
</dbReference>
<proteinExistence type="predicted"/>